<name>A0A6J4RH53_9ACTN</name>
<accession>A0A6J4RH53</accession>
<dbReference type="Gene3D" id="3.90.1150.10">
    <property type="entry name" value="Aspartate Aminotransferase, domain 1"/>
    <property type="match status" value="1"/>
</dbReference>
<reference evidence="1" key="1">
    <citation type="submission" date="2020-02" db="EMBL/GenBank/DDBJ databases">
        <authorList>
            <person name="Meier V. D."/>
        </authorList>
    </citation>
    <scope>NUCLEOTIDE SEQUENCE</scope>
    <source>
        <strain evidence="1">AVDCRST_MAG30</strain>
    </source>
</reference>
<sequence>SFPAGAVANFAWLGSERHEGRELSTHLATAKIFVTPGAPYGDERRVRAALRGPGAVERLAAALGELTA</sequence>
<feature type="non-terminal residue" evidence="1">
    <location>
        <position position="1"/>
    </location>
</feature>
<protein>
    <submittedName>
        <fullName evidence="1">Uncharacterized protein</fullName>
    </submittedName>
</protein>
<organism evidence="1">
    <name type="scientific">uncultured Solirubrobacteraceae bacterium</name>
    <dbReference type="NCBI Taxonomy" id="1162706"/>
    <lineage>
        <taxon>Bacteria</taxon>
        <taxon>Bacillati</taxon>
        <taxon>Actinomycetota</taxon>
        <taxon>Thermoleophilia</taxon>
        <taxon>Solirubrobacterales</taxon>
        <taxon>Solirubrobacteraceae</taxon>
        <taxon>environmental samples</taxon>
    </lineage>
</organism>
<dbReference type="InterPro" id="IPR015422">
    <property type="entry name" value="PyrdxlP-dep_Trfase_small"/>
</dbReference>
<proteinExistence type="predicted"/>
<gene>
    <name evidence="1" type="ORF">AVDCRST_MAG30-281</name>
</gene>
<dbReference type="EMBL" id="CADCVS010000055">
    <property type="protein sequence ID" value="CAA9473518.1"/>
    <property type="molecule type" value="Genomic_DNA"/>
</dbReference>
<dbReference type="AlphaFoldDB" id="A0A6J4RH53"/>
<evidence type="ECO:0000313" key="1">
    <source>
        <dbReference type="EMBL" id="CAA9473518.1"/>
    </source>
</evidence>